<feature type="region of interest" description="Disordered" evidence="1">
    <location>
        <begin position="17"/>
        <end position="55"/>
    </location>
</feature>
<sequence>MRSVVAVLGLLWAATSAAEAKTQPKPATVSTQSGQPESIQQQIERKSERALKEAQEQEARFDAAVRKATNSICSGCGGIAEPSLSRDRAGRLAGRAGSE</sequence>
<dbReference type="RefSeq" id="WP_151004469.1">
    <property type="nucleotide sequence ID" value="NZ_BPQY01000039.1"/>
</dbReference>
<keyword evidence="2" id="KW-0732">Signal</keyword>
<comment type="caution">
    <text evidence="3">The sequence shown here is derived from an EMBL/GenBank/DDBJ whole genome shotgun (WGS) entry which is preliminary data.</text>
</comment>
<dbReference type="Proteomes" id="UP000474159">
    <property type="component" value="Unassembled WGS sequence"/>
</dbReference>
<protein>
    <submittedName>
        <fullName evidence="3">Uncharacterized protein</fullName>
    </submittedName>
</protein>
<gene>
    <name evidence="3" type="ORF">F6X53_27740</name>
</gene>
<evidence type="ECO:0000313" key="4">
    <source>
        <dbReference type="Proteomes" id="UP000474159"/>
    </source>
</evidence>
<evidence type="ECO:0000256" key="1">
    <source>
        <dbReference type="SAM" id="MobiDB-lite"/>
    </source>
</evidence>
<evidence type="ECO:0000313" key="3">
    <source>
        <dbReference type="EMBL" id="KAB1072893.1"/>
    </source>
</evidence>
<accession>A0A6L3SS68</accession>
<feature type="region of interest" description="Disordered" evidence="1">
    <location>
        <begin position="77"/>
        <end position="99"/>
    </location>
</feature>
<reference evidence="3 4" key="1">
    <citation type="submission" date="2019-09" db="EMBL/GenBank/DDBJ databases">
        <title>YIM 48816 draft genome.</title>
        <authorList>
            <person name="Jiang L."/>
        </authorList>
    </citation>
    <scope>NUCLEOTIDE SEQUENCE [LARGE SCALE GENOMIC DNA]</scope>
    <source>
        <strain evidence="3 4">YIM 48816</strain>
    </source>
</reference>
<feature type="compositionally biased region" description="Polar residues" evidence="1">
    <location>
        <begin position="28"/>
        <end position="42"/>
    </location>
</feature>
<feature type="chain" id="PRO_5026955941" evidence="2">
    <location>
        <begin position="21"/>
        <end position="99"/>
    </location>
</feature>
<name>A0A6L3SS68_9HYPH</name>
<keyword evidence="4" id="KW-1185">Reference proteome</keyword>
<feature type="signal peptide" evidence="2">
    <location>
        <begin position="1"/>
        <end position="20"/>
    </location>
</feature>
<dbReference type="EMBL" id="VZZK01000046">
    <property type="protein sequence ID" value="KAB1072893.1"/>
    <property type="molecule type" value="Genomic_DNA"/>
</dbReference>
<evidence type="ECO:0000256" key="2">
    <source>
        <dbReference type="SAM" id="SignalP"/>
    </source>
</evidence>
<organism evidence="3 4">
    <name type="scientific">Methylobacterium soli</name>
    <dbReference type="NCBI Taxonomy" id="553447"/>
    <lineage>
        <taxon>Bacteria</taxon>
        <taxon>Pseudomonadati</taxon>
        <taxon>Pseudomonadota</taxon>
        <taxon>Alphaproteobacteria</taxon>
        <taxon>Hyphomicrobiales</taxon>
        <taxon>Methylobacteriaceae</taxon>
        <taxon>Methylobacterium</taxon>
    </lineage>
</organism>
<proteinExistence type="predicted"/>
<feature type="compositionally biased region" description="Basic and acidic residues" evidence="1">
    <location>
        <begin position="43"/>
        <end position="55"/>
    </location>
</feature>
<dbReference type="AlphaFoldDB" id="A0A6L3SS68"/>